<keyword evidence="2" id="KW-1185">Reference proteome</keyword>
<protein>
    <recommendedName>
        <fullName evidence="3">ACT domain-containing protein</fullName>
    </recommendedName>
</protein>
<accession>A0A553WAB8</accession>
<dbReference type="AlphaFoldDB" id="A0A553WAB8"/>
<evidence type="ECO:0008006" key="3">
    <source>
        <dbReference type="Google" id="ProtNLM"/>
    </source>
</evidence>
<organism evidence="1 2">
    <name type="scientific">Sphingorhabdus contaminans</name>
    <dbReference type="NCBI Taxonomy" id="1343899"/>
    <lineage>
        <taxon>Bacteria</taxon>
        <taxon>Pseudomonadati</taxon>
        <taxon>Pseudomonadota</taxon>
        <taxon>Alphaproteobacteria</taxon>
        <taxon>Sphingomonadales</taxon>
        <taxon>Sphingomonadaceae</taxon>
        <taxon>Sphingorhabdus</taxon>
    </lineage>
</organism>
<comment type="caution">
    <text evidence="1">The sequence shown here is derived from an EMBL/GenBank/DDBJ whole genome shotgun (WGS) entry which is preliminary data.</text>
</comment>
<reference evidence="1 2" key="1">
    <citation type="submission" date="2019-07" db="EMBL/GenBank/DDBJ databases">
        <authorList>
            <person name="Park M."/>
        </authorList>
    </citation>
    <scope>NUCLEOTIDE SEQUENCE [LARGE SCALE GENOMIC DNA]</scope>
    <source>
        <strain evidence="1 2">KCTC32445</strain>
    </source>
</reference>
<gene>
    <name evidence="1" type="ORF">FOM92_10535</name>
</gene>
<evidence type="ECO:0000313" key="1">
    <source>
        <dbReference type="EMBL" id="TSB01612.1"/>
    </source>
</evidence>
<dbReference type="Proteomes" id="UP000320160">
    <property type="component" value="Unassembled WGS sequence"/>
</dbReference>
<evidence type="ECO:0000313" key="2">
    <source>
        <dbReference type="Proteomes" id="UP000320160"/>
    </source>
</evidence>
<sequence>MHNYSRRVQRPHPLKTPRDQLMDFTIETHICPQVTLRVLGLLTQQNVEYGTLSVDHQKRGIVIQFTTKVLQPEHLEKLRAKLEAIVMVREVTVTTGIIHASANMQFPKVG</sequence>
<name>A0A553WAB8_9SPHN</name>
<proteinExistence type="predicted"/>
<dbReference type="EMBL" id="VKKU01000002">
    <property type="protein sequence ID" value="TSB01612.1"/>
    <property type="molecule type" value="Genomic_DNA"/>
</dbReference>
<dbReference type="RefSeq" id="WP_143776830.1">
    <property type="nucleotide sequence ID" value="NZ_VKKU01000002.1"/>
</dbReference>